<accession>A0A9D5C2A9</accession>
<dbReference type="PANTHER" id="PTHR34835">
    <property type="entry name" value="OS07G0283600 PROTEIN-RELATED"/>
    <property type="match status" value="1"/>
</dbReference>
<evidence type="ECO:0000313" key="2">
    <source>
        <dbReference type="Proteomes" id="UP001085076"/>
    </source>
</evidence>
<dbReference type="OrthoDB" id="1417722at2759"/>
<protein>
    <recommendedName>
        <fullName evidence="3">Aminotransferase-like plant mobile domain-containing protein</fullName>
    </recommendedName>
</protein>
<gene>
    <name evidence="1" type="ORF">J5N97_026237</name>
</gene>
<dbReference type="PANTHER" id="PTHR34835:SF34">
    <property type="entry name" value="OS08G0555500 PROTEIN"/>
    <property type="match status" value="1"/>
</dbReference>
<evidence type="ECO:0000313" key="1">
    <source>
        <dbReference type="EMBL" id="KAJ0965099.1"/>
    </source>
</evidence>
<name>A0A9D5C2A9_9LILI</name>
<dbReference type="AlphaFoldDB" id="A0A9D5C2A9"/>
<evidence type="ECO:0008006" key="3">
    <source>
        <dbReference type="Google" id="ProtNLM"/>
    </source>
</evidence>
<comment type="caution">
    <text evidence="1">The sequence shown here is derived from an EMBL/GenBank/DDBJ whole genome shotgun (WGS) entry which is preliminary data.</text>
</comment>
<reference evidence="1" key="2">
    <citation type="journal article" date="2022" name="Hortic Res">
        <title>The genome of Dioscorea zingiberensis sheds light on the biosynthesis, origin and evolution of the medicinally important diosgenin saponins.</title>
        <authorList>
            <person name="Li Y."/>
            <person name="Tan C."/>
            <person name="Li Z."/>
            <person name="Guo J."/>
            <person name="Li S."/>
            <person name="Chen X."/>
            <person name="Wang C."/>
            <person name="Dai X."/>
            <person name="Yang H."/>
            <person name="Song W."/>
            <person name="Hou L."/>
            <person name="Xu J."/>
            <person name="Tong Z."/>
            <person name="Xu A."/>
            <person name="Yuan X."/>
            <person name="Wang W."/>
            <person name="Yang Q."/>
            <person name="Chen L."/>
            <person name="Sun Z."/>
            <person name="Wang K."/>
            <person name="Pan B."/>
            <person name="Chen J."/>
            <person name="Bao Y."/>
            <person name="Liu F."/>
            <person name="Qi X."/>
            <person name="Gang D.R."/>
            <person name="Wen J."/>
            <person name="Li J."/>
        </authorList>
    </citation>
    <scope>NUCLEOTIDE SEQUENCE</scope>
    <source>
        <strain evidence="1">Dzin_1.0</strain>
    </source>
</reference>
<organism evidence="1 2">
    <name type="scientific">Dioscorea zingiberensis</name>
    <dbReference type="NCBI Taxonomy" id="325984"/>
    <lineage>
        <taxon>Eukaryota</taxon>
        <taxon>Viridiplantae</taxon>
        <taxon>Streptophyta</taxon>
        <taxon>Embryophyta</taxon>
        <taxon>Tracheophyta</taxon>
        <taxon>Spermatophyta</taxon>
        <taxon>Magnoliopsida</taxon>
        <taxon>Liliopsida</taxon>
        <taxon>Dioscoreales</taxon>
        <taxon>Dioscoreaceae</taxon>
        <taxon>Dioscorea</taxon>
    </lineage>
</organism>
<proteinExistence type="predicted"/>
<keyword evidence="2" id="KW-1185">Reference proteome</keyword>
<dbReference type="EMBL" id="JAGGNH010000008">
    <property type="protein sequence ID" value="KAJ0965099.1"/>
    <property type="molecule type" value="Genomic_DNA"/>
</dbReference>
<sequence>MLPPRRSLLGLPINGPDVESILDRDGVAGVDLLVERAKMTPSALYASLMKKPAGEDFTRMLLLYIIATIIRPTSNNHIPSTYLSLLPYINEIKNLNWAKYAHEGVLAAVWTYKRGQAKAAKYKRIGGCVWLLQEDHSVRAEVSDLRRDLGVLKSRVDEISVSLTNGMATLHSGMDRIEQLLSIYMAHGADRIKTGDGPSQAHQQYDVDETPRNYIEPTACQLVLMPADVQPSAVPPFNIDVTEDPQDLGGVHIPKGNRTKKEQPVQRRAVEVIDVVAAALTCDQKGKRRKCRRWYLPSRLSRMILDTVDRSTDDYVDYFYKLEPFTGDVRDLHHVVKLKAFSKFENTTETLSATTLLIDSKLSKGLR</sequence>
<dbReference type="Proteomes" id="UP001085076">
    <property type="component" value="Miscellaneous, Linkage group lg08"/>
</dbReference>
<reference evidence="1" key="1">
    <citation type="submission" date="2021-03" db="EMBL/GenBank/DDBJ databases">
        <authorList>
            <person name="Li Z."/>
            <person name="Yang C."/>
        </authorList>
    </citation>
    <scope>NUCLEOTIDE SEQUENCE</scope>
    <source>
        <strain evidence="1">Dzin_1.0</strain>
        <tissue evidence="1">Leaf</tissue>
    </source>
</reference>